<feature type="non-terminal residue" evidence="2">
    <location>
        <position position="1"/>
    </location>
</feature>
<evidence type="ECO:0000313" key="2">
    <source>
        <dbReference type="EMBL" id="MDN4015313.1"/>
    </source>
</evidence>
<feature type="compositionally biased region" description="Basic and acidic residues" evidence="1">
    <location>
        <begin position="67"/>
        <end position="77"/>
    </location>
</feature>
<dbReference type="Proteomes" id="UP001225933">
    <property type="component" value="Unassembled WGS sequence"/>
</dbReference>
<sequence length="83" mass="8446">GRQNGQSALVAESVTVVAQSLAAVEPISHGAEYADIDEFQSLLDAQAGDVRALAETVSESESTVDAALDRSAGERETAASLAA</sequence>
<evidence type="ECO:0000256" key="1">
    <source>
        <dbReference type="SAM" id="MobiDB-lite"/>
    </source>
</evidence>
<protein>
    <submittedName>
        <fullName evidence="2">Uncharacterized protein</fullName>
    </submittedName>
</protein>
<reference evidence="2" key="1">
    <citation type="submission" date="2023-06" db="EMBL/GenBank/DDBJ databases">
        <title>Two Chryseobacterium gambrini strains from China.</title>
        <authorList>
            <person name="Zeng J."/>
            <person name="Wu Y."/>
        </authorList>
    </citation>
    <scope>NUCLEOTIDE SEQUENCE</scope>
    <source>
        <strain evidence="2">SQ219</strain>
    </source>
</reference>
<evidence type="ECO:0000313" key="3">
    <source>
        <dbReference type="Proteomes" id="UP001225933"/>
    </source>
</evidence>
<feature type="region of interest" description="Disordered" evidence="1">
    <location>
        <begin position="56"/>
        <end position="83"/>
    </location>
</feature>
<comment type="caution">
    <text evidence="2">The sequence shown here is derived from an EMBL/GenBank/DDBJ whole genome shotgun (WGS) entry which is preliminary data.</text>
</comment>
<organism evidence="2 3">
    <name type="scientific">Chryseobacterium gambrini</name>
    <dbReference type="NCBI Taxonomy" id="373672"/>
    <lineage>
        <taxon>Bacteria</taxon>
        <taxon>Pseudomonadati</taxon>
        <taxon>Bacteroidota</taxon>
        <taxon>Flavobacteriia</taxon>
        <taxon>Flavobacteriales</taxon>
        <taxon>Weeksellaceae</taxon>
        <taxon>Chryseobacterium group</taxon>
        <taxon>Chryseobacterium</taxon>
    </lineage>
</organism>
<dbReference type="EMBL" id="JAUHGV010000284">
    <property type="protein sequence ID" value="MDN4015313.1"/>
    <property type="molecule type" value="Genomic_DNA"/>
</dbReference>
<proteinExistence type="predicted"/>
<accession>A0AAJ1R7U0</accession>
<gene>
    <name evidence="2" type="ORF">QX233_22955</name>
</gene>
<feature type="non-terminal residue" evidence="2">
    <location>
        <position position="83"/>
    </location>
</feature>
<dbReference type="RefSeq" id="WP_290343836.1">
    <property type="nucleotide sequence ID" value="NZ_JAUHGV010000284.1"/>
</dbReference>
<name>A0AAJ1R7U0_9FLAO</name>
<dbReference type="AlphaFoldDB" id="A0AAJ1R7U0"/>